<evidence type="ECO:0000313" key="1">
    <source>
        <dbReference type="EMBL" id="GLQ90444.1"/>
    </source>
</evidence>
<sequence length="66" mass="7260">MGARLQRDISGGRSCLLPRFTQCIHFGMRLTRAHMPALPYHTFAMGYDAAHAWIGLGSAKPLFGQA</sequence>
<protein>
    <submittedName>
        <fullName evidence="1">Uncharacterized protein</fullName>
    </submittedName>
</protein>
<name>A0ABQ5XGX3_9GAMM</name>
<comment type="caution">
    <text evidence="1">The sequence shown here is derived from an EMBL/GenBank/DDBJ whole genome shotgun (WGS) entry which is preliminary data.</text>
</comment>
<dbReference type="EMBL" id="BSOA01000049">
    <property type="protein sequence ID" value="GLQ90444.1"/>
    <property type="molecule type" value="Genomic_DNA"/>
</dbReference>
<accession>A0ABQ5XGX3</accession>
<reference evidence="2" key="1">
    <citation type="journal article" date="2019" name="Int. J. Syst. Evol. Microbiol.">
        <title>The Global Catalogue of Microorganisms (GCM) 10K type strain sequencing project: providing services to taxonomists for standard genome sequencing and annotation.</title>
        <authorList>
            <consortium name="The Broad Institute Genomics Platform"/>
            <consortium name="The Broad Institute Genome Sequencing Center for Infectious Disease"/>
            <person name="Wu L."/>
            <person name="Ma J."/>
        </authorList>
    </citation>
    <scope>NUCLEOTIDE SEQUENCE [LARGE SCALE GENOMIC DNA]</scope>
    <source>
        <strain evidence="2">NBRC 111981</strain>
    </source>
</reference>
<gene>
    <name evidence="1" type="ORF">GCM10007898_40200</name>
</gene>
<dbReference type="Proteomes" id="UP001156627">
    <property type="component" value="Unassembled WGS sequence"/>
</dbReference>
<keyword evidence="2" id="KW-1185">Reference proteome</keyword>
<proteinExistence type="predicted"/>
<organism evidence="1 2">
    <name type="scientific">Dyella flagellata</name>
    <dbReference type="NCBI Taxonomy" id="1867833"/>
    <lineage>
        <taxon>Bacteria</taxon>
        <taxon>Pseudomonadati</taxon>
        <taxon>Pseudomonadota</taxon>
        <taxon>Gammaproteobacteria</taxon>
        <taxon>Lysobacterales</taxon>
        <taxon>Rhodanobacteraceae</taxon>
        <taxon>Dyella</taxon>
    </lineage>
</organism>
<evidence type="ECO:0000313" key="2">
    <source>
        <dbReference type="Proteomes" id="UP001156627"/>
    </source>
</evidence>